<dbReference type="PANTHER" id="PTHR13268:SF0">
    <property type="entry name" value="BCAS3 MICROTUBULE ASSOCIATED CELL MIGRATION FACTOR"/>
    <property type="match status" value="1"/>
</dbReference>
<reference evidence="1 2" key="1">
    <citation type="submission" date="2016-07" db="EMBL/GenBank/DDBJ databases">
        <title>Pervasive Adenine N6-methylation of Active Genes in Fungi.</title>
        <authorList>
            <consortium name="DOE Joint Genome Institute"/>
            <person name="Mondo S.J."/>
            <person name="Dannebaum R.O."/>
            <person name="Kuo R.C."/>
            <person name="Labutti K."/>
            <person name="Haridas S."/>
            <person name="Kuo A."/>
            <person name="Salamov A."/>
            <person name="Ahrendt S.R."/>
            <person name="Lipzen A."/>
            <person name="Sullivan W."/>
            <person name="Andreopoulos W.B."/>
            <person name="Clum A."/>
            <person name="Lindquist E."/>
            <person name="Daum C."/>
            <person name="Ramamoorthy G.K."/>
            <person name="Gryganskyi A."/>
            <person name="Culley D."/>
            <person name="Magnuson J.K."/>
            <person name="James T.Y."/>
            <person name="O'Malley M.A."/>
            <person name="Stajich J.E."/>
            <person name="Spatafora J.W."/>
            <person name="Visel A."/>
            <person name="Grigoriev I.V."/>
        </authorList>
    </citation>
    <scope>NUCLEOTIDE SEQUENCE [LARGE SCALE GENOMIC DNA]</scope>
    <source>
        <strain evidence="1 2">CBS 931.73</strain>
    </source>
</reference>
<comment type="caution">
    <text evidence="1">The sequence shown here is derived from an EMBL/GenBank/DDBJ whole genome shotgun (WGS) entry which is preliminary data.</text>
</comment>
<protein>
    <submittedName>
        <fullName evidence="1">Uncharacterized protein</fullName>
    </submittedName>
</protein>
<dbReference type="InterPro" id="IPR045142">
    <property type="entry name" value="BCAS3-like"/>
</dbReference>
<keyword evidence="2" id="KW-1185">Reference proteome</keyword>
<dbReference type="GO" id="GO:0042594">
    <property type="term" value="P:response to starvation"/>
    <property type="evidence" value="ECO:0007669"/>
    <property type="project" value="TreeGrafter"/>
</dbReference>
<organism evidence="1 2">
    <name type="scientific">Basidiobolus meristosporus CBS 931.73</name>
    <dbReference type="NCBI Taxonomy" id="1314790"/>
    <lineage>
        <taxon>Eukaryota</taxon>
        <taxon>Fungi</taxon>
        <taxon>Fungi incertae sedis</taxon>
        <taxon>Zoopagomycota</taxon>
        <taxon>Entomophthoromycotina</taxon>
        <taxon>Basidiobolomycetes</taxon>
        <taxon>Basidiobolales</taxon>
        <taxon>Basidiobolaceae</taxon>
        <taxon>Basidiobolus</taxon>
    </lineage>
</organism>
<proteinExistence type="predicted"/>
<dbReference type="AlphaFoldDB" id="A0A1Y1YSG6"/>
<gene>
    <name evidence="1" type="ORF">K493DRAFT_335147</name>
</gene>
<dbReference type="GO" id="GO:0006914">
    <property type="term" value="P:autophagy"/>
    <property type="evidence" value="ECO:0007669"/>
    <property type="project" value="InterPro"/>
</dbReference>
<accession>A0A1Y1YSG6</accession>
<dbReference type="GO" id="GO:0005737">
    <property type="term" value="C:cytoplasm"/>
    <property type="evidence" value="ECO:0007669"/>
    <property type="project" value="TreeGrafter"/>
</dbReference>
<sequence length="450" mass="50694">MRILFLHLGSVSECCRIHTFRTIASPIAKVSSFQFPRLATIPKDVGEVHSEHESPYGLPLYGSSLQSTSLLSPLTSPTAEFTKISSTPISSGVKAEPKFLSSVYIFMDRPGKTEKVSAILQGISTYVSSSLPEALAKMRDLTLPSKTNADPSKLDDSEQDIPIACDPKRVVKCATFGTIEGVYRTPQDLISDTEKTFTHSERKFCLILGYHDGFQIWDLSDLSNITEIFSYRNSNFNVVCIKVLTSLFDEDMETKGSVLRFFSLQTHESIKDISYYGVDMFGLECCERGIIVYYGTTIEIISPHTLDVIFKLNDAHPNFHSNLPILSIGNRLLAYATRADPTNVCREKVIPDTQGFDMTKVAREALSGMKSMSYRKLANYLSHYQHNSGETATEQAKQPSSNQVWYQLKYGSHNPFKSDTAFRLLLSILTNLKMHFWKMYEHQRYVNNAI</sequence>
<evidence type="ECO:0000313" key="2">
    <source>
        <dbReference type="Proteomes" id="UP000193498"/>
    </source>
</evidence>
<dbReference type="EMBL" id="MCFE01000076">
    <property type="protein sequence ID" value="ORY00919.1"/>
    <property type="molecule type" value="Genomic_DNA"/>
</dbReference>
<dbReference type="OrthoDB" id="25778at2759"/>
<dbReference type="InParanoid" id="A0A1Y1YSG6"/>
<name>A0A1Y1YSG6_9FUNG</name>
<dbReference type="Proteomes" id="UP000193498">
    <property type="component" value="Unassembled WGS sequence"/>
</dbReference>
<dbReference type="PANTHER" id="PTHR13268">
    <property type="entry name" value="BREAST CARCINOMA AMPLIFIED SEQUENCE 3"/>
    <property type="match status" value="1"/>
</dbReference>
<evidence type="ECO:0000313" key="1">
    <source>
        <dbReference type="EMBL" id="ORY00919.1"/>
    </source>
</evidence>